<evidence type="ECO:0000259" key="1">
    <source>
        <dbReference type="Pfam" id="PF08447"/>
    </source>
</evidence>
<evidence type="ECO:0000313" key="3">
    <source>
        <dbReference type="Proteomes" id="UP000642125"/>
    </source>
</evidence>
<dbReference type="CDD" id="cd00130">
    <property type="entry name" value="PAS"/>
    <property type="match status" value="1"/>
</dbReference>
<gene>
    <name evidence="2" type="ORF">Cpa01nite_22540</name>
</gene>
<dbReference type="Pfam" id="PF08447">
    <property type="entry name" value="PAS_3"/>
    <property type="match status" value="1"/>
</dbReference>
<name>A0A919PBY2_9CELL</name>
<dbReference type="Proteomes" id="UP000642125">
    <property type="component" value="Unassembled WGS sequence"/>
</dbReference>
<comment type="caution">
    <text evidence="2">The sequence shown here is derived from an EMBL/GenBank/DDBJ whole genome shotgun (WGS) entry which is preliminary data.</text>
</comment>
<dbReference type="InterPro" id="IPR013655">
    <property type="entry name" value="PAS_fold_3"/>
</dbReference>
<sequence length="458" mass="48772">MRDHPAPTGELRTLGPTELIFSTTDARGVITAANGAFCRIAAHEQRDLLGAPHNVIRHPDMPGGAFRAMWDTLQSGRPFAAYVQNLAGDGVAYWVYATVTPLGDGYLSVRITPGVESTWSAAAGAYGEMLEVERAARNAGHGSVEAAAAGRDHMVRRLGELGFANHDEFMHTVMPAEVLALVERRRWAADRGAVGGPAGDVLAACLAVTTALEDLLRRLDGLQHLAERLQAVEQDALGAVAALTEVTAMASQASATVSDTAPVLVSTAGAMSTLGDEVGAMMTALAPALAAARRSVLRVRFLIALARLHTDMVGDVAREVGRGEPEVRPEHLAQLSATLRDDLTAATVELAAAAGVLRGVGGDLESAHDRLRRTDRFLATWRVQVPRYQVSRQLAPYVSPIDGRLRMSHEQLAAMRDLAQECEREARPFDDTALRGLVGRIARAADELATPWASGGAR</sequence>
<feature type="domain" description="PAS fold-3" evidence="1">
    <location>
        <begin position="32"/>
        <end position="102"/>
    </location>
</feature>
<keyword evidence="3" id="KW-1185">Reference proteome</keyword>
<protein>
    <recommendedName>
        <fullName evidence="1">PAS fold-3 domain-containing protein</fullName>
    </recommendedName>
</protein>
<organism evidence="2 3">
    <name type="scientific">Cellulomonas pakistanensis</name>
    <dbReference type="NCBI Taxonomy" id="992287"/>
    <lineage>
        <taxon>Bacteria</taxon>
        <taxon>Bacillati</taxon>
        <taxon>Actinomycetota</taxon>
        <taxon>Actinomycetes</taxon>
        <taxon>Micrococcales</taxon>
        <taxon>Cellulomonadaceae</taxon>
        <taxon>Cellulomonas</taxon>
    </lineage>
</organism>
<dbReference type="SUPFAM" id="SSF55785">
    <property type="entry name" value="PYP-like sensor domain (PAS domain)"/>
    <property type="match status" value="1"/>
</dbReference>
<dbReference type="RefSeq" id="WP_203668896.1">
    <property type="nucleotide sequence ID" value="NZ_BONO01000016.1"/>
</dbReference>
<evidence type="ECO:0000313" key="2">
    <source>
        <dbReference type="EMBL" id="GIG36873.1"/>
    </source>
</evidence>
<reference evidence="2" key="1">
    <citation type="submission" date="2021-01" db="EMBL/GenBank/DDBJ databases">
        <title>Whole genome shotgun sequence of Cellulomonas pakistanensis NBRC 110800.</title>
        <authorList>
            <person name="Komaki H."/>
            <person name="Tamura T."/>
        </authorList>
    </citation>
    <scope>NUCLEOTIDE SEQUENCE</scope>
    <source>
        <strain evidence="2">NBRC 110800</strain>
    </source>
</reference>
<dbReference type="InterPro" id="IPR035965">
    <property type="entry name" value="PAS-like_dom_sf"/>
</dbReference>
<dbReference type="EMBL" id="BONO01000016">
    <property type="protein sequence ID" value="GIG36873.1"/>
    <property type="molecule type" value="Genomic_DNA"/>
</dbReference>
<dbReference type="AlphaFoldDB" id="A0A919PBY2"/>
<dbReference type="InterPro" id="IPR000014">
    <property type="entry name" value="PAS"/>
</dbReference>
<proteinExistence type="predicted"/>
<accession>A0A919PBY2</accession>
<dbReference type="Gene3D" id="3.30.450.20">
    <property type="entry name" value="PAS domain"/>
    <property type="match status" value="1"/>
</dbReference>